<evidence type="ECO:0008006" key="4">
    <source>
        <dbReference type="Google" id="ProtNLM"/>
    </source>
</evidence>
<evidence type="ECO:0000256" key="1">
    <source>
        <dbReference type="SAM" id="SignalP"/>
    </source>
</evidence>
<dbReference type="Proteomes" id="UP001211872">
    <property type="component" value="Chromosome"/>
</dbReference>
<dbReference type="PROSITE" id="PS51257">
    <property type="entry name" value="PROKAR_LIPOPROTEIN"/>
    <property type="match status" value="1"/>
</dbReference>
<reference evidence="2 3" key="1">
    <citation type="journal article" date="2011" name="Int. J. Syst. Evol. Microbiol.">
        <title>Hymenobacter yonginensis sp. nov., isolated from a mesotrophic artificial lake.</title>
        <authorList>
            <person name="Joung Y."/>
            <person name="Cho S.H."/>
            <person name="Kim H."/>
            <person name="Kim S.B."/>
            <person name="Joh K."/>
        </authorList>
    </citation>
    <scope>NUCLEOTIDE SEQUENCE [LARGE SCALE GENOMIC DNA]</scope>
    <source>
        <strain evidence="2 3">KCTC 22745</strain>
    </source>
</reference>
<dbReference type="Gene3D" id="3.40.50.10610">
    <property type="entry name" value="ABC-type transport auxiliary lipoprotein component"/>
    <property type="match status" value="1"/>
</dbReference>
<feature type="signal peptide" evidence="1">
    <location>
        <begin position="1"/>
        <end position="17"/>
    </location>
</feature>
<evidence type="ECO:0000313" key="3">
    <source>
        <dbReference type="Proteomes" id="UP001211872"/>
    </source>
</evidence>
<gene>
    <name evidence="2" type="ORF">O9Z63_15075</name>
</gene>
<evidence type="ECO:0000313" key="2">
    <source>
        <dbReference type="EMBL" id="WBO83691.1"/>
    </source>
</evidence>
<sequence>MPRFYKPLLLAATLLLAAGCARHTFRDTMVEAPALTTHRTVAIMPFEVALDRLRLRDIRYAGPTPDLSEAGLRRVQQEWTAAQQRDARQLGYQLQRLVLAQLVAQQPARGYTVAFQDVQETNRRLLAAGISYENLPEHSMEELRQVLGVDALLSGQTLLYQPLPNGLNLAARVLLPSELPIAIPSNSATTNLMLHDCHSGHLLWRFDYARAGSSSLKPERLSKDLVHAVAPSLPYRR</sequence>
<name>A0ABY7PKE0_9BACT</name>
<proteinExistence type="predicted"/>
<keyword evidence="1" id="KW-0732">Signal</keyword>
<accession>A0ABY7PKE0</accession>
<organism evidence="2 3">
    <name type="scientific">Hymenobacter yonginensis</name>
    <dbReference type="NCBI Taxonomy" id="748197"/>
    <lineage>
        <taxon>Bacteria</taxon>
        <taxon>Pseudomonadati</taxon>
        <taxon>Bacteroidota</taxon>
        <taxon>Cytophagia</taxon>
        <taxon>Cytophagales</taxon>
        <taxon>Hymenobacteraceae</taxon>
        <taxon>Hymenobacter</taxon>
    </lineage>
</organism>
<dbReference type="RefSeq" id="WP_270126106.1">
    <property type="nucleotide sequence ID" value="NZ_CP115396.1"/>
</dbReference>
<feature type="chain" id="PRO_5047234329" description="DUF4136 domain-containing protein" evidence="1">
    <location>
        <begin position="18"/>
        <end position="237"/>
    </location>
</feature>
<protein>
    <recommendedName>
        <fullName evidence="4">DUF4136 domain-containing protein</fullName>
    </recommendedName>
</protein>
<dbReference type="EMBL" id="CP115396">
    <property type="protein sequence ID" value="WBO83691.1"/>
    <property type="molecule type" value="Genomic_DNA"/>
</dbReference>
<keyword evidence="3" id="KW-1185">Reference proteome</keyword>